<protein>
    <submittedName>
        <fullName evidence="1">Uncharacterized protein</fullName>
    </submittedName>
</protein>
<dbReference type="PATRIC" id="fig|1125712.3.peg.1653"/>
<dbReference type="AlphaFoldDB" id="U2TM22"/>
<sequence>MMRLPQGGVQMLTGMVGRTPCPTGQNWARRMQAPADVRARAWGW</sequence>
<dbReference type="EMBL" id="AWEZ01000059">
    <property type="protein sequence ID" value="ERL07480.1"/>
    <property type="molecule type" value="Genomic_DNA"/>
</dbReference>
<organism evidence="1 2">
    <name type="scientific">Olsenella profusa F0195</name>
    <dbReference type="NCBI Taxonomy" id="1125712"/>
    <lineage>
        <taxon>Bacteria</taxon>
        <taxon>Bacillati</taxon>
        <taxon>Actinomycetota</taxon>
        <taxon>Coriobacteriia</taxon>
        <taxon>Coriobacteriales</taxon>
        <taxon>Atopobiaceae</taxon>
        <taxon>Olsenella</taxon>
    </lineage>
</organism>
<proteinExistence type="predicted"/>
<evidence type="ECO:0000313" key="1">
    <source>
        <dbReference type="EMBL" id="ERL07480.1"/>
    </source>
</evidence>
<keyword evidence="2" id="KW-1185">Reference proteome</keyword>
<evidence type="ECO:0000313" key="2">
    <source>
        <dbReference type="Proteomes" id="UP000016638"/>
    </source>
</evidence>
<accession>U2TM22</accession>
<comment type="caution">
    <text evidence="1">The sequence shown here is derived from an EMBL/GenBank/DDBJ whole genome shotgun (WGS) entry which is preliminary data.</text>
</comment>
<dbReference type="STRING" id="1125712.HMPREF1316_2304"/>
<dbReference type="Proteomes" id="UP000016638">
    <property type="component" value="Unassembled WGS sequence"/>
</dbReference>
<gene>
    <name evidence="1" type="ORF">HMPREF1316_2304</name>
</gene>
<reference evidence="1 2" key="1">
    <citation type="submission" date="2013-08" db="EMBL/GenBank/DDBJ databases">
        <authorList>
            <person name="Durkin A.S."/>
            <person name="Haft D.R."/>
            <person name="McCorrison J."/>
            <person name="Torralba M."/>
            <person name="Gillis M."/>
            <person name="Haft D.H."/>
            <person name="Methe B."/>
            <person name="Sutton G."/>
            <person name="Nelson K.E."/>
        </authorList>
    </citation>
    <scope>NUCLEOTIDE SEQUENCE [LARGE SCALE GENOMIC DNA]</scope>
    <source>
        <strain evidence="1 2">F0195</strain>
    </source>
</reference>
<name>U2TM22_9ACTN</name>